<dbReference type="EMBL" id="JANIIK010000116">
    <property type="protein sequence ID" value="KAJ3588098.1"/>
    <property type="molecule type" value="Genomic_DNA"/>
</dbReference>
<gene>
    <name evidence="2" type="ORF">NHX12_011693</name>
</gene>
<accession>A0A9Q0DGN3</accession>
<proteinExistence type="predicted"/>
<dbReference type="Proteomes" id="UP001148018">
    <property type="component" value="Unassembled WGS sequence"/>
</dbReference>
<sequence length="139" mass="15565">MLFLYTADNATSKHRFPRSTPSGEIRHPNIHRRSSTGNQRSSVEAGLSGGRLLVRQGDDRRLALLLAVCLELEARNRNVILAEDRNVPDRLGSFIWGGSDISLKHNILITEHIQIFIPQSEDKVTRGNKSGSHFNKSHS</sequence>
<evidence type="ECO:0000313" key="3">
    <source>
        <dbReference type="Proteomes" id="UP001148018"/>
    </source>
</evidence>
<feature type="region of interest" description="Disordered" evidence="1">
    <location>
        <begin position="12"/>
        <end position="44"/>
    </location>
</feature>
<evidence type="ECO:0000313" key="2">
    <source>
        <dbReference type="EMBL" id="KAJ3588098.1"/>
    </source>
</evidence>
<reference evidence="2" key="1">
    <citation type="submission" date="2022-07" db="EMBL/GenBank/DDBJ databases">
        <title>Chromosome-level genome of Muraenolepis orangiensis.</title>
        <authorList>
            <person name="Kim J."/>
        </authorList>
    </citation>
    <scope>NUCLEOTIDE SEQUENCE</scope>
    <source>
        <strain evidence="2">KU_S4_2022</strain>
        <tissue evidence="2">Muscle</tissue>
    </source>
</reference>
<comment type="caution">
    <text evidence="2">The sequence shown here is derived from an EMBL/GenBank/DDBJ whole genome shotgun (WGS) entry which is preliminary data.</text>
</comment>
<organism evidence="2 3">
    <name type="scientific">Muraenolepis orangiensis</name>
    <name type="common">Patagonian moray cod</name>
    <dbReference type="NCBI Taxonomy" id="630683"/>
    <lineage>
        <taxon>Eukaryota</taxon>
        <taxon>Metazoa</taxon>
        <taxon>Chordata</taxon>
        <taxon>Craniata</taxon>
        <taxon>Vertebrata</taxon>
        <taxon>Euteleostomi</taxon>
        <taxon>Actinopterygii</taxon>
        <taxon>Neopterygii</taxon>
        <taxon>Teleostei</taxon>
        <taxon>Neoteleostei</taxon>
        <taxon>Acanthomorphata</taxon>
        <taxon>Zeiogadaria</taxon>
        <taxon>Gadariae</taxon>
        <taxon>Gadiformes</taxon>
        <taxon>Muraenolepidoidei</taxon>
        <taxon>Muraenolepididae</taxon>
        <taxon>Muraenolepis</taxon>
    </lineage>
</organism>
<keyword evidence="3" id="KW-1185">Reference proteome</keyword>
<name>A0A9Q0DGN3_9TELE</name>
<protein>
    <submittedName>
        <fullName evidence="2">Uncharacterized protein</fullName>
    </submittedName>
</protein>
<dbReference type="AlphaFoldDB" id="A0A9Q0DGN3"/>
<evidence type="ECO:0000256" key="1">
    <source>
        <dbReference type="SAM" id="MobiDB-lite"/>
    </source>
</evidence>